<dbReference type="Proteomes" id="UP000032534">
    <property type="component" value="Unassembled WGS sequence"/>
</dbReference>
<dbReference type="Pfam" id="PF25881">
    <property type="entry name" value="HH_YBHG"/>
    <property type="match status" value="1"/>
</dbReference>
<organism evidence="6 7">
    <name type="scientific">Paenibacillus terrae</name>
    <dbReference type="NCBI Taxonomy" id="159743"/>
    <lineage>
        <taxon>Bacteria</taxon>
        <taxon>Bacillati</taxon>
        <taxon>Bacillota</taxon>
        <taxon>Bacilli</taxon>
        <taxon>Bacillales</taxon>
        <taxon>Paenibacillaceae</taxon>
        <taxon>Paenibacillus</taxon>
    </lineage>
</organism>
<protein>
    <recommendedName>
        <fullName evidence="5">YbhG-like alpha-helical hairpin domain-containing protein</fullName>
    </recommendedName>
</protein>
<dbReference type="InterPro" id="IPR059052">
    <property type="entry name" value="HH_YbhG-like"/>
</dbReference>
<evidence type="ECO:0000256" key="1">
    <source>
        <dbReference type="ARBA" id="ARBA00004196"/>
    </source>
</evidence>
<keyword evidence="4" id="KW-0812">Transmembrane</keyword>
<dbReference type="GO" id="GO:0030313">
    <property type="term" value="C:cell envelope"/>
    <property type="evidence" value="ECO:0007669"/>
    <property type="project" value="UniProtKB-SubCell"/>
</dbReference>
<evidence type="ECO:0000313" key="7">
    <source>
        <dbReference type="Proteomes" id="UP000032534"/>
    </source>
</evidence>
<dbReference type="PRINTS" id="PR01490">
    <property type="entry name" value="RTXTOXIND"/>
</dbReference>
<comment type="caution">
    <text evidence="6">The sequence shown here is derived from an EMBL/GenBank/DDBJ whole genome shotgun (WGS) entry which is preliminary data.</text>
</comment>
<dbReference type="Gene3D" id="2.40.50.100">
    <property type="match status" value="2"/>
</dbReference>
<dbReference type="Gene3D" id="1.10.287.470">
    <property type="entry name" value="Helix hairpin bin"/>
    <property type="match status" value="1"/>
</dbReference>
<evidence type="ECO:0000256" key="3">
    <source>
        <dbReference type="SAM" id="Coils"/>
    </source>
</evidence>
<feature type="transmembrane region" description="Helical" evidence="4">
    <location>
        <begin position="7"/>
        <end position="26"/>
    </location>
</feature>
<comment type="subcellular location">
    <subcellularLocation>
        <location evidence="1">Cell envelope</location>
    </subcellularLocation>
</comment>
<evidence type="ECO:0000256" key="2">
    <source>
        <dbReference type="ARBA" id="ARBA00023054"/>
    </source>
</evidence>
<name>A0A0D7X1C8_9BACL</name>
<evidence type="ECO:0000256" key="4">
    <source>
        <dbReference type="SAM" id="Phobius"/>
    </source>
</evidence>
<dbReference type="PANTHER" id="PTHR32347">
    <property type="entry name" value="EFFLUX SYSTEM COMPONENT YKNX-RELATED"/>
    <property type="match status" value="1"/>
</dbReference>
<dbReference type="InterPro" id="IPR050465">
    <property type="entry name" value="UPF0194_transport"/>
</dbReference>
<dbReference type="OrthoDB" id="250565at2"/>
<dbReference type="Gene3D" id="2.40.30.170">
    <property type="match status" value="1"/>
</dbReference>
<evidence type="ECO:0000259" key="5">
    <source>
        <dbReference type="Pfam" id="PF25881"/>
    </source>
</evidence>
<keyword evidence="4" id="KW-0472">Membrane</keyword>
<dbReference type="EMBL" id="JTHP01000048">
    <property type="protein sequence ID" value="KJD43802.1"/>
    <property type="molecule type" value="Genomic_DNA"/>
</dbReference>
<dbReference type="PATRIC" id="fig|159743.3.peg.4534"/>
<dbReference type="RefSeq" id="WP_044647852.1">
    <property type="nucleotide sequence ID" value="NZ_JTHP01000048.1"/>
</dbReference>
<sequence>MKAKKYTIYAVLIVLIAIGIYALTAFQKGGSSLSADQSSSIPTAYVESDTLNASFKMAGRIDQMLVSEGDKVKKGQVLAHLESRELEDKVKQAQAALLAAQSNVSKAKAGVLQAQAGVGQAQATVSAAQAKKSQGTTAVGVTAQASSSQIEQAQAAAAAAKAKLDALKSGARPQELEQAQVSVKAAKETLDLTAKNLERAKKLQEAGAATQASLDQATLDHQQAEAKYNSASQQLNMVREGSRKEEITAAEAQYRQALAAVKEAQAGAGKVTLQQEDVKAAQASVEQAQSAVKAAQSTVEQAQSAVAGANAQVAQAEAALQEAQTYLSYTTLRASEDGIVKSKSLSLGEMASAGFPVYTIETSTQRWAKFYVPETSLNGLQAGDTVQVKLLSGGKELKGKVILLESAADFAIQKPSQSSGDKDVRSFGVKIALPDLAASVPTGSTVLFTGKGAQ</sequence>
<dbReference type="AlphaFoldDB" id="A0A0D7X1C8"/>
<proteinExistence type="predicted"/>
<gene>
    <name evidence="6" type="ORF">QD47_20395</name>
</gene>
<accession>A0A0D7X1C8</accession>
<feature type="domain" description="YbhG-like alpha-helical hairpin" evidence="5">
    <location>
        <begin position="148"/>
        <end position="263"/>
    </location>
</feature>
<dbReference type="SUPFAM" id="SSF111369">
    <property type="entry name" value="HlyD-like secretion proteins"/>
    <property type="match status" value="2"/>
</dbReference>
<evidence type="ECO:0000313" key="6">
    <source>
        <dbReference type="EMBL" id="KJD43802.1"/>
    </source>
</evidence>
<keyword evidence="2 3" id="KW-0175">Coiled coil</keyword>
<dbReference type="PANTHER" id="PTHR32347:SF23">
    <property type="entry name" value="BLL5650 PROTEIN"/>
    <property type="match status" value="1"/>
</dbReference>
<feature type="coiled-coil region" evidence="3">
    <location>
        <begin position="143"/>
        <end position="234"/>
    </location>
</feature>
<reference evidence="6 7" key="1">
    <citation type="submission" date="2014-11" db="EMBL/GenBank/DDBJ databases">
        <title>Draft Genome Sequences of Paenibacillus polymyxa NRRL B-30509 and Paenibacillus terrae NRRL B-30644, Strains from a Poultry Environment that Produce Tridecaptin A and Paenicidins.</title>
        <authorList>
            <person name="van Belkum M.J."/>
            <person name="Lohans C.T."/>
            <person name="Vederas J.C."/>
        </authorList>
    </citation>
    <scope>NUCLEOTIDE SEQUENCE [LARGE SCALE GENOMIC DNA]</scope>
    <source>
        <strain evidence="6 7">NRRL B-30644</strain>
    </source>
</reference>
<keyword evidence="7" id="KW-1185">Reference proteome</keyword>
<keyword evidence="4" id="KW-1133">Transmembrane helix</keyword>
<feature type="coiled-coil region" evidence="3">
    <location>
        <begin position="278"/>
        <end position="326"/>
    </location>
</feature>